<feature type="chain" id="PRO_5045658666" evidence="1">
    <location>
        <begin position="31"/>
        <end position="478"/>
    </location>
</feature>
<organism evidence="2 3">
    <name type="scientific">Stieleria magnilauensis</name>
    <dbReference type="NCBI Taxonomy" id="2527963"/>
    <lineage>
        <taxon>Bacteria</taxon>
        <taxon>Pseudomonadati</taxon>
        <taxon>Planctomycetota</taxon>
        <taxon>Planctomycetia</taxon>
        <taxon>Pirellulales</taxon>
        <taxon>Pirellulaceae</taxon>
        <taxon>Stieleria</taxon>
    </lineage>
</organism>
<keyword evidence="2" id="KW-0456">Lyase</keyword>
<sequence length="478" mass="54498">MRHHTSMPRPRLSCVCCAAIIAALATPAHADLPGEALAAAKKATSFLVEQVSTEGGYLWRYSADLKHREGEGVVETSTVWVQPPGTPAVGQAFVQLYQATGDRQFLDAARAAAESLRRGQMQSGGWQAMVEFEPERRRRWAYRIDRPGSKAKDQSSLDDDKTQSALRFLIQLDRALEFKDESIHEMTLYGLDGLIQRGQFSGGGFPQVWTDRRDLDTPKLNASYPDSWPRTYPGHNEYWYRYTLNDHLARDVMKVLLLADEVYGDPRYRASAVKLADSLLAAQMPAPQPAWAQQYDAQMQPIWARKFEPPAITTSESFSVIETLMMVYRELGDRKYIEPIPHALDYLETCHLTDGRVARFYELKTNRPLYFTLNYQLTYDDSDMPTHYGFQLQSKVPQLRKKYERIARLTPKQLAESEPSRPPSPREVQEIMDGQDERGAWLSDEAMRYHRVPGPTINMDVAVEHLTTLAEYLDAVDQ</sequence>
<reference evidence="2 3" key="1">
    <citation type="submission" date="2019-02" db="EMBL/GenBank/DDBJ databases">
        <title>Deep-cultivation of Planctomycetes and their phenomic and genomic characterization uncovers novel biology.</title>
        <authorList>
            <person name="Wiegand S."/>
            <person name="Jogler M."/>
            <person name="Boedeker C."/>
            <person name="Pinto D."/>
            <person name="Vollmers J."/>
            <person name="Rivas-Marin E."/>
            <person name="Kohn T."/>
            <person name="Peeters S.H."/>
            <person name="Heuer A."/>
            <person name="Rast P."/>
            <person name="Oberbeckmann S."/>
            <person name="Bunk B."/>
            <person name="Jeske O."/>
            <person name="Meyerdierks A."/>
            <person name="Storesund J.E."/>
            <person name="Kallscheuer N."/>
            <person name="Luecker S."/>
            <person name="Lage O.M."/>
            <person name="Pohl T."/>
            <person name="Merkel B.J."/>
            <person name="Hornburger P."/>
            <person name="Mueller R.-W."/>
            <person name="Bruemmer F."/>
            <person name="Labrenz M."/>
            <person name="Spormann A.M."/>
            <person name="Op den Camp H."/>
            <person name="Overmann J."/>
            <person name="Amann R."/>
            <person name="Jetten M.S.M."/>
            <person name="Mascher T."/>
            <person name="Medema M.H."/>
            <person name="Devos D.P."/>
            <person name="Kaster A.-K."/>
            <person name="Ovreas L."/>
            <person name="Rohde M."/>
            <person name="Galperin M.Y."/>
            <person name="Jogler C."/>
        </authorList>
    </citation>
    <scope>NUCLEOTIDE SEQUENCE [LARGE SCALE GENOMIC DNA]</scope>
    <source>
        <strain evidence="2 3">TBK1r</strain>
    </source>
</reference>
<dbReference type="Proteomes" id="UP000318081">
    <property type="component" value="Chromosome"/>
</dbReference>
<gene>
    <name evidence="2" type="ORF">TBK1r_15120</name>
</gene>
<dbReference type="Gene3D" id="1.50.10.20">
    <property type="match status" value="1"/>
</dbReference>
<keyword evidence="3" id="KW-1185">Reference proteome</keyword>
<dbReference type="EMBL" id="CP036432">
    <property type="protein sequence ID" value="QDV82581.1"/>
    <property type="molecule type" value="Genomic_DNA"/>
</dbReference>
<evidence type="ECO:0000256" key="1">
    <source>
        <dbReference type="SAM" id="SignalP"/>
    </source>
</evidence>
<evidence type="ECO:0000313" key="3">
    <source>
        <dbReference type="Proteomes" id="UP000318081"/>
    </source>
</evidence>
<dbReference type="SUPFAM" id="SSF81853">
    <property type="entry name" value="Family 10 polysaccharide lyase"/>
    <property type="match status" value="1"/>
</dbReference>
<proteinExistence type="predicted"/>
<dbReference type="InterPro" id="IPR012669">
    <property type="entry name" value="Pectate_lyase"/>
</dbReference>
<feature type="signal peptide" evidence="1">
    <location>
        <begin position="1"/>
        <end position="30"/>
    </location>
</feature>
<dbReference type="Pfam" id="PF09492">
    <property type="entry name" value="Pec_lyase"/>
    <property type="match status" value="1"/>
</dbReference>
<accession>A0ABX5XMI1</accession>
<keyword evidence="1" id="KW-0732">Signal</keyword>
<name>A0ABX5XMI1_9BACT</name>
<evidence type="ECO:0000313" key="2">
    <source>
        <dbReference type="EMBL" id="QDV82581.1"/>
    </source>
</evidence>
<protein>
    <submittedName>
        <fullName evidence="2">Pectic acid lyase</fullName>
    </submittedName>
</protein>
<dbReference type="GO" id="GO:0016829">
    <property type="term" value="F:lyase activity"/>
    <property type="evidence" value="ECO:0007669"/>
    <property type="project" value="UniProtKB-KW"/>
</dbReference>
<dbReference type="RefSeq" id="WP_145208536.1">
    <property type="nucleotide sequence ID" value="NZ_CP036432.1"/>
</dbReference>